<proteinExistence type="predicted"/>
<reference evidence="1" key="1">
    <citation type="journal article" date="2023" name="Plant J.">
        <title>The genome of the king protea, Protea cynaroides.</title>
        <authorList>
            <person name="Chang J."/>
            <person name="Duong T.A."/>
            <person name="Schoeman C."/>
            <person name="Ma X."/>
            <person name="Roodt D."/>
            <person name="Barker N."/>
            <person name="Li Z."/>
            <person name="Van de Peer Y."/>
            <person name="Mizrachi E."/>
        </authorList>
    </citation>
    <scope>NUCLEOTIDE SEQUENCE</scope>
    <source>
        <tissue evidence="1">Young leaves</tissue>
    </source>
</reference>
<protein>
    <submittedName>
        <fullName evidence="1">Uncharacterized protein</fullName>
    </submittedName>
</protein>
<dbReference type="Proteomes" id="UP001141806">
    <property type="component" value="Unassembled WGS sequence"/>
</dbReference>
<dbReference type="AlphaFoldDB" id="A0A9Q0KB03"/>
<evidence type="ECO:0000313" key="2">
    <source>
        <dbReference type="Proteomes" id="UP001141806"/>
    </source>
</evidence>
<dbReference type="OrthoDB" id="4781at2759"/>
<keyword evidence="2" id="KW-1185">Reference proteome</keyword>
<sequence>MITSPAVVFLTVAGPGCIHCLRRVSQIRIRFYKNNEARGIPYPKFRPMGVYSTPLHRLHIHQNFLTNVFYSGNKGSGLDFEKRSAKLKVLHPLNLPYFLGIQVLALKDTLIIWIFARSPTMDGCGSADLEISSRFTNPAMLDLTYDWGFFMTYGTPAQAAKWRMWVKGTTSKSLERNWALLIN</sequence>
<evidence type="ECO:0000313" key="1">
    <source>
        <dbReference type="EMBL" id="KAJ4967132.1"/>
    </source>
</evidence>
<comment type="caution">
    <text evidence="1">The sequence shown here is derived from an EMBL/GenBank/DDBJ whole genome shotgun (WGS) entry which is preliminary data.</text>
</comment>
<accession>A0A9Q0KB03</accession>
<dbReference type="EMBL" id="JAMYWD010000007">
    <property type="protein sequence ID" value="KAJ4967132.1"/>
    <property type="molecule type" value="Genomic_DNA"/>
</dbReference>
<name>A0A9Q0KB03_9MAGN</name>
<gene>
    <name evidence="1" type="ORF">NE237_018981</name>
</gene>
<organism evidence="1 2">
    <name type="scientific">Protea cynaroides</name>
    <dbReference type="NCBI Taxonomy" id="273540"/>
    <lineage>
        <taxon>Eukaryota</taxon>
        <taxon>Viridiplantae</taxon>
        <taxon>Streptophyta</taxon>
        <taxon>Embryophyta</taxon>
        <taxon>Tracheophyta</taxon>
        <taxon>Spermatophyta</taxon>
        <taxon>Magnoliopsida</taxon>
        <taxon>Proteales</taxon>
        <taxon>Proteaceae</taxon>
        <taxon>Protea</taxon>
    </lineage>
</organism>